<sequence>MKLPLIAAAQAQKHVTHNEALARLDALAHLCFLDRDLAAPPPAADGDTYLVAAGATGDWSGRDGAIAHVRDGAWQFLEAVEGLTAHVVDEDVFVVFTGGAWRVYAALLAPVATLAQGGFGSAVRFATLETQLSGLAGPHADTEPIIPDRAVVFGVSTRTVATVTGAASYDCGLAGETSKFGGSLGVAAGSSNAGVIGPTAFYADTAVRLTANGGSFTGGAVRIAVHCFLPGVPG</sequence>
<dbReference type="AlphaFoldDB" id="F2J6G7"/>
<dbReference type="PATRIC" id="fig|991905.3.peg.2994"/>
<evidence type="ECO:0000313" key="1">
    <source>
        <dbReference type="EMBL" id="ADZ71341.1"/>
    </source>
</evidence>
<dbReference type="STRING" id="991905.SL003B_2918"/>
<dbReference type="KEGG" id="pgv:SL003B_2918"/>
<dbReference type="Proteomes" id="UP000008130">
    <property type="component" value="Chromosome"/>
</dbReference>
<dbReference type="Pfam" id="PF10983">
    <property type="entry name" value="DUF2793"/>
    <property type="match status" value="1"/>
</dbReference>
<dbReference type="eggNOG" id="ENOG502ZTYG">
    <property type="taxonomic scope" value="Bacteria"/>
</dbReference>
<accession>F2J6G7</accession>
<protein>
    <submittedName>
        <fullName evidence="1">Uncharacterized protein</fullName>
    </submittedName>
</protein>
<keyword evidence="2" id="KW-1185">Reference proteome</keyword>
<gene>
    <name evidence="1" type="ordered locus">SL003B_2918</name>
</gene>
<reference evidence="1 2" key="1">
    <citation type="journal article" date="2011" name="J. Bacteriol.">
        <title>Complete genome sequence of Polymorphum gilvum SL003B-26A1T, a crude oil-degrading bacterium from oil-polluted saline soil.</title>
        <authorList>
            <person name="Li S.G."/>
            <person name="Tang Y.Q."/>
            <person name="Nie Y."/>
            <person name="Cai M."/>
            <person name="Wu X.L."/>
        </authorList>
    </citation>
    <scope>NUCLEOTIDE SEQUENCE [LARGE SCALE GENOMIC DNA]</scope>
    <source>
        <strain evidence="2">LMG 25793 / CGMCC 1.9160 / SL003B-26A1</strain>
    </source>
</reference>
<dbReference type="InterPro" id="IPR021251">
    <property type="entry name" value="DUF2793"/>
</dbReference>
<evidence type="ECO:0000313" key="2">
    <source>
        <dbReference type="Proteomes" id="UP000008130"/>
    </source>
</evidence>
<dbReference type="EMBL" id="CP002568">
    <property type="protein sequence ID" value="ADZ71341.1"/>
    <property type="molecule type" value="Genomic_DNA"/>
</dbReference>
<name>F2J6G7_POLGS</name>
<dbReference type="HOGENOM" id="CLU_102093_0_0_5"/>
<organism evidence="1 2">
    <name type="scientific">Polymorphum gilvum (strain LMG 25793 / CGMCC 1.9160 / SL003B-26A1)</name>
    <dbReference type="NCBI Taxonomy" id="991905"/>
    <lineage>
        <taxon>Bacteria</taxon>
        <taxon>Pseudomonadati</taxon>
        <taxon>Pseudomonadota</taxon>
        <taxon>Alphaproteobacteria</taxon>
        <taxon>Rhodobacterales</taxon>
        <taxon>Paracoccaceae</taxon>
        <taxon>Polymorphum</taxon>
    </lineage>
</organism>
<proteinExistence type="predicted"/>